<proteinExistence type="inferred from homology"/>
<evidence type="ECO:0000313" key="4">
    <source>
        <dbReference type="EMBL" id="KAK4479056.1"/>
    </source>
</evidence>
<evidence type="ECO:0000259" key="3">
    <source>
        <dbReference type="PROSITE" id="PS50882"/>
    </source>
</evidence>
<gene>
    <name evidence="4" type="ORF">RD792_014567</name>
</gene>
<evidence type="ECO:0000256" key="2">
    <source>
        <dbReference type="SAM" id="MobiDB-lite"/>
    </source>
</evidence>
<comment type="caution">
    <text evidence="4">The sequence shown here is derived from an EMBL/GenBank/DDBJ whole genome shotgun (WGS) entry which is preliminary data.</text>
</comment>
<keyword evidence="1" id="KW-0694">RNA-binding</keyword>
<dbReference type="Pfam" id="PF04146">
    <property type="entry name" value="YTH"/>
    <property type="match status" value="1"/>
</dbReference>
<dbReference type="CDD" id="cd21134">
    <property type="entry name" value="YTH"/>
    <property type="match status" value="1"/>
</dbReference>
<protein>
    <recommendedName>
        <fullName evidence="1">YTH domain-containing family protein</fullName>
    </recommendedName>
</protein>
<dbReference type="Gene3D" id="3.10.590.10">
    <property type="entry name" value="ph1033 like domains"/>
    <property type="match status" value="1"/>
</dbReference>
<feature type="region of interest" description="Disordered" evidence="2">
    <location>
        <begin position="16"/>
        <end position="50"/>
    </location>
</feature>
<comment type="similarity">
    <text evidence="1">Belongs to the YTHDF family.</text>
</comment>
<sequence length="415" mass="46377">MEEMLVSTIGYGVEKEGIPSDSMPSLSASGDAIPGTSEANNQPSSSQKSVYYPPVTSYGYIPQADKEGYSNTAGGSYTGGMQSDNSPQFYYHAGYGYTSVDGPNIFSNLMGQKPFHTTDMIQLMLEMPRLVLEMALGNQMLQNPITIHPAKFQLRLLIQMFNTLLQPSSGYQRPAGNFYQNPGVYMQYGPVNYQSSGGRVWNNNYRNRSRENLGRNVGNEASIELTRGPRADNKNNSSRVQPGFEQPVVTIEKEKYNLQEFQTEYDNAKFFVIKSYSEDDIHKSIKYNVWSSTTNGNKKLDAAYTEADAKTRETGTICHVFLFFSVNGSGQFVGVAEMIGHVDFSKNMDFWQGYSGGVEMLSIFKSYSEKTSVVEDFNFYENREKSLRAKRYLKAANESDASSLVSLTENLSLDS</sequence>
<dbReference type="InterPro" id="IPR007275">
    <property type="entry name" value="YTH_domain"/>
</dbReference>
<dbReference type="Proteomes" id="UP001291926">
    <property type="component" value="Unassembled WGS sequence"/>
</dbReference>
<comment type="function">
    <text evidence="1">Specifically recognizes and binds N6-methyladenosine (m6A)-containing RNAs, and regulates mRNA stability. M6A is a modification present at internal sites of mRNAs and some non-coding RNAs and plays a role in mRNA stability and processing.</text>
</comment>
<evidence type="ECO:0000313" key="5">
    <source>
        <dbReference type="Proteomes" id="UP001291926"/>
    </source>
</evidence>
<reference evidence="4 5" key="1">
    <citation type="journal article" date="2023" name="bioRxiv">
        <title>Genome report: Whole genome sequence and annotation of Penstemon davidsonii.</title>
        <authorList>
            <person name="Ostevik K.L."/>
            <person name="Alabady M."/>
            <person name="Zhang M."/>
            <person name="Rausher M.D."/>
        </authorList>
    </citation>
    <scope>NUCLEOTIDE SEQUENCE [LARGE SCALE GENOMIC DNA]</scope>
    <source>
        <strain evidence="4">DNT005</strain>
        <tissue evidence="4">Whole leaf</tissue>
    </source>
</reference>
<feature type="compositionally biased region" description="Polar residues" evidence="2">
    <location>
        <begin position="37"/>
        <end position="49"/>
    </location>
</feature>
<dbReference type="PROSITE" id="PS50882">
    <property type="entry name" value="YTH"/>
    <property type="match status" value="1"/>
</dbReference>
<keyword evidence="5" id="KW-1185">Reference proteome</keyword>
<evidence type="ECO:0000256" key="1">
    <source>
        <dbReference type="RuleBase" id="RU369095"/>
    </source>
</evidence>
<accession>A0ABR0CPN5</accession>
<dbReference type="PANTHER" id="PTHR12357:SF95">
    <property type="entry name" value="YTH DOMAIN-CONTAINING FAMILY PROTEIN"/>
    <property type="match status" value="1"/>
</dbReference>
<name>A0ABR0CPN5_9LAMI</name>
<dbReference type="InterPro" id="IPR045168">
    <property type="entry name" value="YTH_prot"/>
</dbReference>
<dbReference type="EMBL" id="JAYDYQ010002687">
    <property type="protein sequence ID" value="KAK4479056.1"/>
    <property type="molecule type" value="Genomic_DNA"/>
</dbReference>
<feature type="domain" description="YTH" evidence="3">
    <location>
        <begin position="268"/>
        <end position="415"/>
    </location>
</feature>
<dbReference type="PANTHER" id="PTHR12357">
    <property type="entry name" value="YTH YT521-B HOMOLOGY DOMAIN-CONTAINING"/>
    <property type="match status" value="1"/>
</dbReference>
<organism evidence="4 5">
    <name type="scientific">Penstemon davidsonii</name>
    <dbReference type="NCBI Taxonomy" id="160366"/>
    <lineage>
        <taxon>Eukaryota</taxon>
        <taxon>Viridiplantae</taxon>
        <taxon>Streptophyta</taxon>
        <taxon>Embryophyta</taxon>
        <taxon>Tracheophyta</taxon>
        <taxon>Spermatophyta</taxon>
        <taxon>Magnoliopsida</taxon>
        <taxon>eudicotyledons</taxon>
        <taxon>Gunneridae</taxon>
        <taxon>Pentapetalae</taxon>
        <taxon>asterids</taxon>
        <taxon>lamiids</taxon>
        <taxon>Lamiales</taxon>
        <taxon>Plantaginaceae</taxon>
        <taxon>Cheloneae</taxon>
        <taxon>Penstemon</taxon>
    </lineage>
</organism>